<dbReference type="EMBL" id="CM032187">
    <property type="protein sequence ID" value="KAG7090177.1"/>
    <property type="molecule type" value="Genomic_DNA"/>
</dbReference>
<comment type="caution">
    <text evidence="1">The sequence shown here is derived from an EMBL/GenBank/DDBJ whole genome shotgun (WGS) entry which is preliminary data.</text>
</comment>
<reference evidence="1" key="1">
    <citation type="journal article" date="2021" name="Genome Biol. Evol.">
        <title>The assembled and annotated genome of the fairy-ring fungus Marasmius oreades.</title>
        <authorList>
            <person name="Hiltunen M."/>
            <person name="Ament-Velasquez S.L."/>
            <person name="Johannesson H."/>
        </authorList>
    </citation>
    <scope>NUCLEOTIDE SEQUENCE</scope>
    <source>
        <strain evidence="1">03SP1</strain>
    </source>
</reference>
<evidence type="ECO:0000313" key="2">
    <source>
        <dbReference type="Proteomes" id="UP001049176"/>
    </source>
</evidence>
<accession>A0A9P7RV08</accession>
<dbReference type="RefSeq" id="XP_043006647.1">
    <property type="nucleotide sequence ID" value="XM_043156835.1"/>
</dbReference>
<proteinExistence type="predicted"/>
<dbReference type="KEGG" id="more:E1B28_011784"/>
<name>A0A9P7RV08_9AGAR</name>
<dbReference type="GeneID" id="66080859"/>
<keyword evidence="2" id="KW-1185">Reference proteome</keyword>
<protein>
    <submittedName>
        <fullName evidence="1">Uncharacterized protein</fullName>
    </submittedName>
</protein>
<organism evidence="1 2">
    <name type="scientific">Marasmius oreades</name>
    <name type="common">fairy-ring Marasmius</name>
    <dbReference type="NCBI Taxonomy" id="181124"/>
    <lineage>
        <taxon>Eukaryota</taxon>
        <taxon>Fungi</taxon>
        <taxon>Dikarya</taxon>
        <taxon>Basidiomycota</taxon>
        <taxon>Agaricomycotina</taxon>
        <taxon>Agaricomycetes</taxon>
        <taxon>Agaricomycetidae</taxon>
        <taxon>Agaricales</taxon>
        <taxon>Marasmiineae</taxon>
        <taxon>Marasmiaceae</taxon>
        <taxon>Marasmius</taxon>
    </lineage>
</organism>
<sequence length="207" mass="23876">MDLCQVNQLSSLPAKYERPNTTMTEINKTLTLDYMLQHEPFEILPAQYFPDEECDHYPPIFDYGFALTDKQASDYAREQGIIPADVVEPSSGQWSVISWRILCVFNDALGLRIPGQQVELVLPCINTNVVILKIGTNYEVPFPPKKARKLLEMMKEAFKVPPTWYLSQENGGELEAHYHLDRISPKIQRGMEVLSNLRKRKDEVQYK</sequence>
<dbReference type="Proteomes" id="UP001049176">
    <property type="component" value="Chromosome 7"/>
</dbReference>
<gene>
    <name evidence="1" type="ORF">E1B28_011784</name>
</gene>
<evidence type="ECO:0000313" key="1">
    <source>
        <dbReference type="EMBL" id="KAG7090177.1"/>
    </source>
</evidence>
<dbReference type="AlphaFoldDB" id="A0A9P7RV08"/>